<organism evidence="1">
    <name type="scientific">Ignisphaera aggregans</name>
    <dbReference type="NCBI Taxonomy" id="334771"/>
    <lineage>
        <taxon>Archaea</taxon>
        <taxon>Thermoproteota</taxon>
        <taxon>Thermoprotei</taxon>
        <taxon>Desulfurococcales</taxon>
        <taxon>Desulfurococcaceae</taxon>
        <taxon>Ignisphaera</taxon>
    </lineage>
</organism>
<sequence length="169" mass="19281">MKIPLDIICVRSGVLCPRCRRLVDSGIYTQREVEIMRYLLELEEQDTSFRFLKDATYVKSYETNSMILTVLEVSSDVPQSALAKLGRTLGAKMNTKVRVIRKSDPKNMIVQVVAPARVQGVNSVWTPDGDVQHIIRISRYDARLLPAEVNELELLLSMILNENYKIKVQ</sequence>
<name>A0A7J2U339_9CREN</name>
<evidence type="ECO:0000313" key="1">
    <source>
        <dbReference type="EMBL" id="HEM66727.1"/>
    </source>
</evidence>
<proteinExistence type="predicted"/>
<dbReference type="NCBIfam" id="NF005013">
    <property type="entry name" value="PRK06418.1"/>
    <property type="match status" value="1"/>
</dbReference>
<dbReference type="GO" id="GO:0003746">
    <property type="term" value="F:translation elongation factor activity"/>
    <property type="evidence" value="ECO:0007669"/>
    <property type="project" value="UniProtKB-KW"/>
</dbReference>
<dbReference type="AlphaFoldDB" id="A0A7J2U339"/>
<keyword evidence="1" id="KW-0251">Elongation factor</keyword>
<accession>A0A7J2U339</accession>
<dbReference type="EMBL" id="DSEU01000027">
    <property type="protein sequence ID" value="HEM66727.1"/>
    <property type="molecule type" value="Genomic_DNA"/>
</dbReference>
<protein>
    <submittedName>
        <fullName evidence="1">Transcription elongation factor NusA</fullName>
    </submittedName>
</protein>
<reference evidence="1" key="1">
    <citation type="journal article" date="2020" name="mSystems">
        <title>Genome- and Community-Level Interaction Insights into Carbon Utilization and Element Cycling Functions of Hydrothermarchaeota in Hydrothermal Sediment.</title>
        <authorList>
            <person name="Zhou Z."/>
            <person name="Liu Y."/>
            <person name="Xu W."/>
            <person name="Pan J."/>
            <person name="Luo Z.H."/>
            <person name="Li M."/>
        </authorList>
    </citation>
    <scope>NUCLEOTIDE SEQUENCE [LARGE SCALE GENOMIC DNA]</scope>
    <source>
        <strain evidence="1">SpSt-125</strain>
    </source>
</reference>
<comment type="caution">
    <text evidence="1">The sequence shown here is derived from an EMBL/GenBank/DDBJ whole genome shotgun (WGS) entry which is preliminary data.</text>
</comment>
<keyword evidence="1" id="KW-0648">Protein biosynthesis</keyword>
<gene>
    <name evidence="1" type="ORF">ENO26_04055</name>
</gene>